<dbReference type="CDD" id="cd00130">
    <property type="entry name" value="PAS"/>
    <property type="match status" value="1"/>
</dbReference>
<evidence type="ECO:0000256" key="4">
    <source>
        <dbReference type="ARBA" id="ARBA00022679"/>
    </source>
</evidence>
<dbReference type="InterPro" id="IPR036097">
    <property type="entry name" value="HisK_dim/P_sf"/>
</dbReference>
<dbReference type="AlphaFoldDB" id="A0A7T0BWL9"/>
<accession>A0A7T0BWL9</accession>
<dbReference type="InterPro" id="IPR003661">
    <property type="entry name" value="HisK_dim/P_dom"/>
</dbReference>
<evidence type="ECO:0000259" key="8">
    <source>
        <dbReference type="PROSITE" id="PS50109"/>
    </source>
</evidence>
<evidence type="ECO:0000259" key="10">
    <source>
        <dbReference type="PROSITE" id="PS50113"/>
    </source>
</evidence>
<dbReference type="KEGG" id="nli:G3M70_10400"/>
<dbReference type="Gene3D" id="3.30.565.10">
    <property type="entry name" value="Histidine kinase-like ATPase, C-terminal domain"/>
    <property type="match status" value="1"/>
</dbReference>
<keyword evidence="4" id="KW-0808">Transferase</keyword>
<dbReference type="PROSITE" id="PS50113">
    <property type="entry name" value="PAC"/>
    <property type="match status" value="1"/>
</dbReference>
<dbReference type="Pfam" id="PF13426">
    <property type="entry name" value="PAS_9"/>
    <property type="match status" value="1"/>
</dbReference>
<dbReference type="PROSITE" id="PS50112">
    <property type="entry name" value="PAS"/>
    <property type="match status" value="1"/>
</dbReference>
<protein>
    <recommendedName>
        <fullName evidence="2">histidine kinase</fullName>
        <ecNumber evidence="2">2.7.13.3</ecNumber>
    </recommendedName>
</protein>
<dbReference type="Pfam" id="PF02518">
    <property type="entry name" value="HATPase_c"/>
    <property type="match status" value="1"/>
</dbReference>
<dbReference type="SUPFAM" id="SSF47384">
    <property type="entry name" value="Homodimeric domain of signal transducing histidine kinase"/>
    <property type="match status" value="1"/>
</dbReference>
<dbReference type="SMART" id="SM00086">
    <property type="entry name" value="PAC"/>
    <property type="match status" value="1"/>
</dbReference>
<evidence type="ECO:0000256" key="7">
    <source>
        <dbReference type="SAM" id="Coils"/>
    </source>
</evidence>
<sequence>MDSSFSYEDIIKSANDIVIVTEAFPLDDPGPRIVYVNEAFTQLTGYLLDEVVGKTPRILQGKDSSPEARAEIRKALERQEPFRTTIVNFSKSGEKYWLDINIIPLRDEQGKVTHFAAIERDLTEIKQVEEEIREKNRQLQELNETKNKFLGIASHDLRNPLYLIRSFSEIIKEETVGPVTDKQKELLEKIFNSSDYMKSLLENLLDISKIESGKIDLDMKLQDLNRVVQTQFELNQLLAEKKQIRLETSLGGIPQVKFDESAIVQVIGNFIGNAIKFSPPDTRVQIVTEAREGFVRFSVRDEGPGLSPEDQKLLFGEFQTLTSRPTGGEKSTGLGLAIVKKIISLHGGKVGVESRLGEGSEFYFDLSCN</sequence>
<feature type="coiled-coil region" evidence="7">
    <location>
        <begin position="118"/>
        <end position="148"/>
    </location>
</feature>
<dbReference type="InterPro" id="IPR005467">
    <property type="entry name" value="His_kinase_dom"/>
</dbReference>
<dbReference type="PROSITE" id="PS50109">
    <property type="entry name" value="HIS_KIN"/>
    <property type="match status" value="1"/>
</dbReference>
<dbReference type="SUPFAM" id="SSF55785">
    <property type="entry name" value="PYP-like sensor domain (PAS domain)"/>
    <property type="match status" value="1"/>
</dbReference>
<dbReference type="GO" id="GO:0000155">
    <property type="term" value="F:phosphorelay sensor kinase activity"/>
    <property type="evidence" value="ECO:0007669"/>
    <property type="project" value="InterPro"/>
</dbReference>
<reference evidence="11 12" key="1">
    <citation type="submission" date="2020-02" db="EMBL/GenBank/DDBJ databases">
        <title>Genomic and physiological characterization of two novel Nitrospinaceae genera.</title>
        <authorList>
            <person name="Mueller A.J."/>
            <person name="Jung M.-Y."/>
            <person name="Strachan C.R."/>
            <person name="Herbold C.W."/>
            <person name="Kirkegaard R.H."/>
            <person name="Daims H."/>
        </authorList>
    </citation>
    <scope>NUCLEOTIDE SEQUENCE [LARGE SCALE GENOMIC DNA]</scope>
    <source>
        <strain evidence="11">EB</strain>
    </source>
</reference>
<dbReference type="SMART" id="SM00387">
    <property type="entry name" value="HATPase_c"/>
    <property type="match status" value="1"/>
</dbReference>
<dbReference type="NCBIfam" id="TIGR00229">
    <property type="entry name" value="sensory_box"/>
    <property type="match status" value="1"/>
</dbReference>
<organism evidence="11 12">
    <name type="scientific">Candidatus Nitronauta litoralis</name>
    <dbReference type="NCBI Taxonomy" id="2705533"/>
    <lineage>
        <taxon>Bacteria</taxon>
        <taxon>Pseudomonadati</taxon>
        <taxon>Nitrospinota/Tectimicrobiota group</taxon>
        <taxon>Nitrospinota</taxon>
        <taxon>Nitrospinia</taxon>
        <taxon>Nitrospinales</taxon>
        <taxon>Nitrospinaceae</taxon>
        <taxon>Candidatus Nitronauta</taxon>
    </lineage>
</organism>
<dbReference type="FunFam" id="3.30.565.10:FF:000006">
    <property type="entry name" value="Sensor histidine kinase WalK"/>
    <property type="match status" value="1"/>
</dbReference>
<keyword evidence="5" id="KW-0418">Kinase</keyword>
<keyword evidence="7" id="KW-0175">Coiled coil</keyword>
<gene>
    <name evidence="11" type="ORF">G3M70_10400</name>
</gene>
<dbReference type="Gene3D" id="1.10.287.130">
    <property type="match status" value="1"/>
</dbReference>
<dbReference type="InterPro" id="IPR035965">
    <property type="entry name" value="PAS-like_dom_sf"/>
</dbReference>
<dbReference type="InterPro" id="IPR001610">
    <property type="entry name" value="PAC"/>
</dbReference>
<feature type="domain" description="PAC" evidence="10">
    <location>
        <begin position="80"/>
        <end position="134"/>
    </location>
</feature>
<keyword evidence="6" id="KW-0902">Two-component regulatory system</keyword>
<name>A0A7T0BWL9_9BACT</name>
<dbReference type="InterPro" id="IPR004358">
    <property type="entry name" value="Sig_transdc_His_kin-like_C"/>
</dbReference>
<dbReference type="SMART" id="SM00388">
    <property type="entry name" value="HisKA"/>
    <property type="match status" value="1"/>
</dbReference>
<dbReference type="EMBL" id="CP048685">
    <property type="protein sequence ID" value="QPJ62259.1"/>
    <property type="molecule type" value="Genomic_DNA"/>
</dbReference>
<evidence type="ECO:0000259" key="9">
    <source>
        <dbReference type="PROSITE" id="PS50112"/>
    </source>
</evidence>
<evidence type="ECO:0000256" key="2">
    <source>
        <dbReference type="ARBA" id="ARBA00012438"/>
    </source>
</evidence>
<dbReference type="PANTHER" id="PTHR43711:SF31">
    <property type="entry name" value="HISTIDINE KINASE"/>
    <property type="match status" value="1"/>
</dbReference>
<dbReference type="EC" id="2.7.13.3" evidence="2"/>
<dbReference type="PANTHER" id="PTHR43711">
    <property type="entry name" value="TWO-COMPONENT HISTIDINE KINASE"/>
    <property type="match status" value="1"/>
</dbReference>
<dbReference type="InterPro" id="IPR050736">
    <property type="entry name" value="Sensor_HK_Regulatory"/>
</dbReference>
<dbReference type="InterPro" id="IPR000700">
    <property type="entry name" value="PAS-assoc_C"/>
</dbReference>
<evidence type="ECO:0000256" key="5">
    <source>
        <dbReference type="ARBA" id="ARBA00022777"/>
    </source>
</evidence>
<dbReference type="CDD" id="cd00075">
    <property type="entry name" value="HATPase"/>
    <property type="match status" value="1"/>
</dbReference>
<dbReference type="PRINTS" id="PR00344">
    <property type="entry name" value="BCTRLSENSOR"/>
</dbReference>
<evidence type="ECO:0000256" key="1">
    <source>
        <dbReference type="ARBA" id="ARBA00000085"/>
    </source>
</evidence>
<feature type="domain" description="PAS" evidence="9">
    <location>
        <begin position="24"/>
        <end position="79"/>
    </location>
</feature>
<proteinExistence type="predicted"/>
<comment type="catalytic activity">
    <reaction evidence="1">
        <text>ATP + protein L-histidine = ADP + protein N-phospho-L-histidine.</text>
        <dbReference type="EC" id="2.7.13.3"/>
    </reaction>
</comment>
<dbReference type="InterPro" id="IPR000014">
    <property type="entry name" value="PAS"/>
</dbReference>
<dbReference type="Pfam" id="PF00512">
    <property type="entry name" value="HisKA"/>
    <property type="match status" value="1"/>
</dbReference>
<keyword evidence="3" id="KW-0597">Phosphoprotein</keyword>
<evidence type="ECO:0000313" key="11">
    <source>
        <dbReference type="EMBL" id="QPJ62259.1"/>
    </source>
</evidence>
<dbReference type="CDD" id="cd00082">
    <property type="entry name" value="HisKA"/>
    <property type="match status" value="1"/>
</dbReference>
<feature type="domain" description="Histidine kinase" evidence="8">
    <location>
        <begin position="152"/>
        <end position="369"/>
    </location>
</feature>
<evidence type="ECO:0000313" key="12">
    <source>
        <dbReference type="Proteomes" id="UP000594688"/>
    </source>
</evidence>
<evidence type="ECO:0000256" key="6">
    <source>
        <dbReference type="ARBA" id="ARBA00023012"/>
    </source>
</evidence>
<evidence type="ECO:0000256" key="3">
    <source>
        <dbReference type="ARBA" id="ARBA00022553"/>
    </source>
</evidence>
<dbReference type="InterPro" id="IPR036890">
    <property type="entry name" value="HATPase_C_sf"/>
</dbReference>
<dbReference type="InterPro" id="IPR003594">
    <property type="entry name" value="HATPase_dom"/>
</dbReference>
<dbReference type="Gene3D" id="3.30.450.20">
    <property type="entry name" value="PAS domain"/>
    <property type="match status" value="1"/>
</dbReference>
<dbReference type="Proteomes" id="UP000594688">
    <property type="component" value="Chromosome"/>
</dbReference>
<dbReference type="SUPFAM" id="SSF55874">
    <property type="entry name" value="ATPase domain of HSP90 chaperone/DNA topoisomerase II/histidine kinase"/>
    <property type="match status" value="1"/>
</dbReference>